<dbReference type="EMBL" id="CP003532">
    <property type="protein sequence ID" value="AFK06130.1"/>
    <property type="molecule type" value="Genomic_DNA"/>
</dbReference>
<proteinExistence type="predicted"/>
<dbReference type="Proteomes" id="UP000002881">
    <property type="component" value="Chromosome"/>
</dbReference>
<dbReference type="STRING" id="660470.Theba_0402"/>
<dbReference type="AlphaFoldDB" id="I2F2H7"/>
<name>I2F2H7_9BACT</name>
<gene>
    <name evidence="2" type="ORF">Theba_0402</name>
</gene>
<dbReference type="PANTHER" id="PTHR37460">
    <property type="entry name" value="ENDONUCLEASE III"/>
    <property type="match status" value="1"/>
</dbReference>
<keyword evidence="3" id="KW-1185">Reference proteome</keyword>
<dbReference type="HOGENOM" id="CLU_115699_1_0_0"/>
<dbReference type="InterPro" id="IPR000305">
    <property type="entry name" value="GIY-YIG_endonuc"/>
</dbReference>
<feature type="domain" description="GIY-YIG" evidence="1">
    <location>
        <begin position="32"/>
        <end position="127"/>
    </location>
</feature>
<sequence>MAGLLSYNIYIMDYNKGDYIVLLFLREAAEVSSSKKKWHLESGYYLYVGSAMNSLTERVKRHLLEEKKKHWHIDFLREKAEVLAVLLLPAKTSNEEELSNLISNYCIAVPGFGASDCKTDSNLYRVGFGCIEKVFSSIVGKWRD</sequence>
<dbReference type="Pfam" id="PF01986">
    <property type="entry name" value="DUF123"/>
    <property type="match status" value="1"/>
</dbReference>
<dbReference type="KEGG" id="mpg:Theba_0402"/>
<dbReference type="CDD" id="cd10441">
    <property type="entry name" value="GIY-YIG_COG1833"/>
    <property type="match status" value="1"/>
</dbReference>
<dbReference type="eggNOG" id="COG1833">
    <property type="taxonomic scope" value="Bacteria"/>
</dbReference>
<protein>
    <recommendedName>
        <fullName evidence="1">GIY-YIG domain-containing protein</fullName>
    </recommendedName>
</protein>
<reference evidence="2 3" key="1">
    <citation type="journal article" date="2012" name="Genome Biol. Evol.">
        <title>Genome Sequence of the Mesophilic Thermotogales Bacterium Mesotoga prima MesG1.Ag.4.2 Reveals the Largest Thermotogales Genome To Date.</title>
        <authorList>
            <person name="Zhaxybayeva O."/>
            <person name="Swithers K.S."/>
            <person name="Foght J."/>
            <person name="Green A.G."/>
            <person name="Bruce D."/>
            <person name="Detter C."/>
            <person name="Han S."/>
            <person name="Teshima H."/>
            <person name="Han J."/>
            <person name="Woyke T."/>
            <person name="Pitluck S."/>
            <person name="Nolan M."/>
            <person name="Ivanova N."/>
            <person name="Pati A."/>
            <person name="Land M.L."/>
            <person name="Dlutek M."/>
            <person name="Doolittle W.F."/>
            <person name="Noll K.M."/>
            <person name="Nesbo C.L."/>
        </authorList>
    </citation>
    <scope>NUCLEOTIDE SEQUENCE [LARGE SCALE GENOMIC DNA]</scope>
    <source>
        <strain evidence="3">mesG1.Ag.4.2</strain>
    </source>
</reference>
<evidence type="ECO:0000313" key="3">
    <source>
        <dbReference type="Proteomes" id="UP000002881"/>
    </source>
</evidence>
<dbReference type="SMART" id="SM00465">
    <property type="entry name" value="GIYc"/>
    <property type="match status" value="1"/>
</dbReference>
<accession>I2F2H7</accession>
<evidence type="ECO:0000313" key="2">
    <source>
        <dbReference type="EMBL" id="AFK06130.1"/>
    </source>
</evidence>
<dbReference type="InterPro" id="IPR002837">
    <property type="entry name" value="DUF123"/>
</dbReference>
<evidence type="ECO:0000259" key="1">
    <source>
        <dbReference type="SMART" id="SM00465"/>
    </source>
</evidence>
<dbReference type="PANTHER" id="PTHR37460:SF1">
    <property type="entry name" value="ENDONUCLEASE III"/>
    <property type="match status" value="1"/>
</dbReference>
<organism evidence="2 3">
    <name type="scientific">Mesotoga prima MesG1.Ag.4.2</name>
    <dbReference type="NCBI Taxonomy" id="660470"/>
    <lineage>
        <taxon>Bacteria</taxon>
        <taxon>Thermotogati</taxon>
        <taxon>Thermotogota</taxon>
        <taxon>Thermotogae</taxon>
        <taxon>Kosmotogales</taxon>
        <taxon>Kosmotogaceae</taxon>
        <taxon>Mesotoga</taxon>
    </lineage>
</organism>